<dbReference type="PaxDb" id="195103-CPF_2853"/>
<dbReference type="InterPro" id="IPR008769">
    <property type="entry name" value="PhaF_PhaI"/>
</dbReference>
<keyword evidence="3" id="KW-1185">Reference proteome</keyword>
<evidence type="ECO:0000256" key="1">
    <source>
        <dbReference type="SAM" id="Coils"/>
    </source>
</evidence>
<dbReference type="AlphaFoldDB" id="A0A0H2YQE0"/>
<sequence length="112" mass="12637">MINELKKAVLAGIGTAATAYEKTDSFIQDMVAKGKITVEDGKVLSEELKRDMQEKTTEATSEIITKLDNMNPLTKEDFRVMFEEANKSTLEEINKLKERIAVLEAKLNEEEI</sequence>
<keyword evidence="1" id="KW-0175">Coiled coil</keyword>
<accession>A0A0H2YQE0</accession>
<evidence type="ECO:0000313" key="3">
    <source>
        <dbReference type="Proteomes" id="UP000001823"/>
    </source>
</evidence>
<protein>
    <recommendedName>
        <fullName evidence="4">Phasin family protein</fullName>
    </recommendedName>
</protein>
<organism evidence="2 3">
    <name type="scientific">Clostridium perfringens (strain ATCC 13124 / DSM 756 / JCM 1290 / NCIMB 6125 / NCTC 8237 / Type A)</name>
    <dbReference type="NCBI Taxonomy" id="195103"/>
    <lineage>
        <taxon>Bacteria</taxon>
        <taxon>Bacillati</taxon>
        <taxon>Bacillota</taxon>
        <taxon>Clostridia</taxon>
        <taxon>Eubacteriales</taxon>
        <taxon>Clostridiaceae</taxon>
        <taxon>Clostridium</taxon>
    </lineage>
</organism>
<feature type="coiled-coil region" evidence="1">
    <location>
        <begin position="79"/>
        <end position="106"/>
    </location>
</feature>
<gene>
    <name evidence="2" type="ordered locus">CPF_2853</name>
</gene>
<evidence type="ECO:0000313" key="2">
    <source>
        <dbReference type="EMBL" id="ABG83181.1"/>
    </source>
</evidence>
<proteinExistence type="predicted"/>
<dbReference type="KEGG" id="cpf:CPF_2853"/>
<dbReference type="EMBL" id="CP000246">
    <property type="protein sequence ID" value="ABG83181.1"/>
    <property type="molecule type" value="Genomic_DNA"/>
</dbReference>
<dbReference type="HOGENOM" id="CLU_131526_0_2_9"/>
<dbReference type="PANTHER" id="PTHR38664">
    <property type="entry name" value="SLR0058 PROTEIN"/>
    <property type="match status" value="1"/>
</dbReference>
<dbReference type="RefSeq" id="WP_003456770.1">
    <property type="nucleotide sequence ID" value="NC_008261.1"/>
</dbReference>
<name>A0A0H2YQE0_CLOP1</name>
<reference evidence="2 3" key="1">
    <citation type="journal article" date="2006" name="Genome Res.">
        <title>Skewed genomic variability in strains of the toxigenic bacterial pathogen, Clostridium perfringens.</title>
        <authorList>
            <person name="Myers G.S."/>
            <person name="Rasko D.A."/>
            <person name="Cheung J.K."/>
            <person name="Ravel J."/>
            <person name="Seshadri R."/>
            <person name="Deboy R.T."/>
            <person name="Ren Q."/>
            <person name="Varga J."/>
            <person name="Awad M.M."/>
            <person name="Brinkac L.M."/>
            <person name="Daugherty S.C."/>
            <person name="Haft D.H."/>
            <person name="Dodson R.J."/>
            <person name="Madupu R."/>
            <person name="Nelson W.C."/>
            <person name="Rosovitz M.J."/>
            <person name="Sullivan S.A."/>
            <person name="Khouri H."/>
            <person name="Dimitrov G.I."/>
            <person name="Watkins K.L."/>
            <person name="Mulligan S."/>
            <person name="Benton J."/>
            <person name="Radune D."/>
            <person name="Fisher D.J."/>
            <person name="Atkins H.S."/>
            <person name="Hiscox T."/>
            <person name="Jost B.H."/>
            <person name="Billington S.J."/>
            <person name="Songer J.G."/>
            <person name="McClane B.A."/>
            <person name="Titball R.W."/>
            <person name="Rood J.I."/>
            <person name="Melville S.B."/>
            <person name="Paulsen I.T."/>
        </authorList>
    </citation>
    <scope>NUCLEOTIDE SEQUENCE [LARGE SCALE GENOMIC DNA]</scope>
    <source>
        <strain evidence="3">ATCC 13124 / DSM 756 / JCM 1290 / NCIMB 6125 / NCTC 8237 / S 107 / Type A</strain>
    </source>
</reference>
<evidence type="ECO:0008006" key="4">
    <source>
        <dbReference type="Google" id="ProtNLM"/>
    </source>
</evidence>
<dbReference type="PANTHER" id="PTHR38664:SF1">
    <property type="entry name" value="SLR0058 PROTEIN"/>
    <property type="match status" value="1"/>
</dbReference>
<dbReference type="GeneID" id="93000867"/>
<dbReference type="Proteomes" id="UP000001823">
    <property type="component" value="Chromosome"/>
</dbReference>
<dbReference type="eggNOG" id="COG3937">
    <property type="taxonomic scope" value="Bacteria"/>
</dbReference>
<dbReference type="STRING" id="195103.CPF_2853"/>